<dbReference type="Gene3D" id="3.20.20.70">
    <property type="entry name" value="Aldolase class I"/>
    <property type="match status" value="1"/>
</dbReference>
<sequence length="273" mass="28124">MSRHPDRYSALFARLQAQQEGAFVPFVTLGDPDAGASERIIRTLLDAGADALELGLPFSDPVADGPTIQAANLRALGAGGGLRAGLDIVQRVRRHYPDMPIGLLVYANLPESFGLGAFYGAVAAAGADSVLVADVPLREGQRFQAAATPHGVQTVFIAPPDASAERLREIAAASQGYVYLLARAGVTGSEGGTARPAEAVLQALREAGGPPALLGFGVSRPEHVRAALEAGAVGAISGSAVVSLIQQHLGDEGRMLEALAAFTAEMKAATRRA</sequence>
<evidence type="ECO:0000256" key="9">
    <source>
        <dbReference type="RuleBase" id="RU003662"/>
    </source>
</evidence>
<evidence type="ECO:0000256" key="4">
    <source>
        <dbReference type="ARBA" id="ARBA00022822"/>
    </source>
</evidence>
<keyword evidence="11" id="KW-1185">Reference proteome</keyword>
<dbReference type="InterPro" id="IPR002028">
    <property type="entry name" value="Trp_synthase_suA"/>
</dbReference>
<dbReference type="EC" id="4.2.1.20" evidence="8"/>
<dbReference type="PANTHER" id="PTHR43406:SF1">
    <property type="entry name" value="TRYPTOPHAN SYNTHASE ALPHA CHAIN, CHLOROPLASTIC"/>
    <property type="match status" value="1"/>
</dbReference>
<dbReference type="Pfam" id="PF00290">
    <property type="entry name" value="Trp_syntA"/>
    <property type="match status" value="1"/>
</dbReference>
<evidence type="ECO:0000256" key="7">
    <source>
        <dbReference type="ARBA" id="ARBA00049047"/>
    </source>
</evidence>
<comment type="similarity">
    <text evidence="8 9">Belongs to the TrpA family.</text>
</comment>
<comment type="function">
    <text evidence="8">The alpha subunit is responsible for the aldol cleavage of indoleglycerol phosphate to indole and glyceraldehyde 3-phosphate.</text>
</comment>
<keyword evidence="5 8" id="KW-0057">Aromatic amino acid biosynthesis</keyword>
<dbReference type="HAMAP" id="MF_00131">
    <property type="entry name" value="Trp_synth_alpha"/>
    <property type="match status" value="1"/>
</dbReference>
<reference evidence="11" key="1">
    <citation type="journal article" date="2019" name="Int. J. Syst. Evol. Microbiol.">
        <title>The Global Catalogue of Microorganisms (GCM) 10K type strain sequencing project: providing services to taxonomists for standard genome sequencing and annotation.</title>
        <authorList>
            <consortium name="The Broad Institute Genomics Platform"/>
            <consortium name="The Broad Institute Genome Sequencing Center for Infectious Disease"/>
            <person name="Wu L."/>
            <person name="Ma J."/>
        </authorList>
    </citation>
    <scope>NUCLEOTIDE SEQUENCE [LARGE SCALE GENOMIC DNA]</scope>
    <source>
        <strain evidence="11">CGMCC 1.15772</strain>
    </source>
</reference>
<name>A0ABW1YFW8_9DEIO</name>
<evidence type="ECO:0000313" key="10">
    <source>
        <dbReference type="EMBL" id="MFC6593001.1"/>
    </source>
</evidence>
<comment type="subunit">
    <text evidence="2 8">Tetramer of two alpha and two beta chains.</text>
</comment>
<comment type="caution">
    <text evidence="10">The sequence shown here is derived from an EMBL/GenBank/DDBJ whole genome shotgun (WGS) entry which is preliminary data.</text>
</comment>
<dbReference type="CDD" id="cd04724">
    <property type="entry name" value="Tryptophan_synthase_alpha"/>
    <property type="match status" value="1"/>
</dbReference>
<evidence type="ECO:0000256" key="2">
    <source>
        <dbReference type="ARBA" id="ARBA00011270"/>
    </source>
</evidence>
<gene>
    <name evidence="8 10" type="primary">trpA</name>
    <name evidence="10" type="ORF">ACFP81_13975</name>
</gene>
<dbReference type="PROSITE" id="PS00167">
    <property type="entry name" value="TRP_SYNTHASE_ALPHA"/>
    <property type="match status" value="1"/>
</dbReference>
<dbReference type="GO" id="GO:0004834">
    <property type="term" value="F:tryptophan synthase activity"/>
    <property type="evidence" value="ECO:0007669"/>
    <property type="project" value="UniProtKB-EC"/>
</dbReference>
<dbReference type="InterPro" id="IPR018204">
    <property type="entry name" value="Trp_synthase_alpha_AS"/>
</dbReference>
<evidence type="ECO:0000256" key="6">
    <source>
        <dbReference type="ARBA" id="ARBA00023239"/>
    </source>
</evidence>
<evidence type="ECO:0000256" key="1">
    <source>
        <dbReference type="ARBA" id="ARBA00004733"/>
    </source>
</evidence>
<comment type="pathway">
    <text evidence="1 8">Amino-acid biosynthesis; L-tryptophan biosynthesis; L-tryptophan from chorismate: step 5/5.</text>
</comment>
<feature type="active site" description="Proton acceptor" evidence="8">
    <location>
        <position position="53"/>
    </location>
</feature>
<dbReference type="RefSeq" id="WP_380084117.1">
    <property type="nucleotide sequence ID" value="NZ_JBHSWD010000003.1"/>
</dbReference>
<evidence type="ECO:0000256" key="8">
    <source>
        <dbReference type="HAMAP-Rule" id="MF_00131"/>
    </source>
</evidence>
<evidence type="ECO:0000256" key="3">
    <source>
        <dbReference type="ARBA" id="ARBA00022605"/>
    </source>
</evidence>
<proteinExistence type="inferred from homology"/>
<dbReference type="EMBL" id="JBHSWD010000003">
    <property type="protein sequence ID" value="MFC6593001.1"/>
    <property type="molecule type" value="Genomic_DNA"/>
</dbReference>
<accession>A0ABW1YFW8</accession>
<organism evidence="10 11">
    <name type="scientific">Deinococcus lacus</name>
    <dbReference type="NCBI Taxonomy" id="392561"/>
    <lineage>
        <taxon>Bacteria</taxon>
        <taxon>Thermotogati</taxon>
        <taxon>Deinococcota</taxon>
        <taxon>Deinococci</taxon>
        <taxon>Deinococcales</taxon>
        <taxon>Deinococcaceae</taxon>
        <taxon>Deinococcus</taxon>
    </lineage>
</organism>
<dbReference type="InterPro" id="IPR013785">
    <property type="entry name" value="Aldolase_TIM"/>
</dbReference>
<keyword evidence="4 8" id="KW-0822">Tryptophan biosynthesis</keyword>
<dbReference type="NCBIfam" id="TIGR00262">
    <property type="entry name" value="trpA"/>
    <property type="match status" value="1"/>
</dbReference>
<evidence type="ECO:0000313" key="11">
    <source>
        <dbReference type="Proteomes" id="UP001596297"/>
    </source>
</evidence>
<comment type="catalytic activity">
    <reaction evidence="7 8">
        <text>(1S,2R)-1-C-(indol-3-yl)glycerol 3-phosphate + L-serine = D-glyceraldehyde 3-phosphate + L-tryptophan + H2O</text>
        <dbReference type="Rhea" id="RHEA:10532"/>
        <dbReference type="ChEBI" id="CHEBI:15377"/>
        <dbReference type="ChEBI" id="CHEBI:33384"/>
        <dbReference type="ChEBI" id="CHEBI:57912"/>
        <dbReference type="ChEBI" id="CHEBI:58866"/>
        <dbReference type="ChEBI" id="CHEBI:59776"/>
        <dbReference type="EC" id="4.2.1.20"/>
    </reaction>
</comment>
<dbReference type="InterPro" id="IPR011060">
    <property type="entry name" value="RibuloseP-bd_barrel"/>
</dbReference>
<evidence type="ECO:0000256" key="5">
    <source>
        <dbReference type="ARBA" id="ARBA00023141"/>
    </source>
</evidence>
<dbReference type="PANTHER" id="PTHR43406">
    <property type="entry name" value="TRYPTOPHAN SYNTHASE, ALPHA CHAIN"/>
    <property type="match status" value="1"/>
</dbReference>
<keyword evidence="6 8" id="KW-0456">Lyase</keyword>
<feature type="active site" description="Proton acceptor" evidence="8">
    <location>
        <position position="64"/>
    </location>
</feature>
<keyword evidence="3 8" id="KW-0028">Amino-acid biosynthesis</keyword>
<protein>
    <recommendedName>
        <fullName evidence="8">Tryptophan synthase alpha chain</fullName>
        <ecNumber evidence="8">4.2.1.20</ecNumber>
    </recommendedName>
</protein>
<dbReference type="Proteomes" id="UP001596297">
    <property type="component" value="Unassembled WGS sequence"/>
</dbReference>
<dbReference type="SUPFAM" id="SSF51366">
    <property type="entry name" value="Ribulose-phoshate binding barrel"/>
    <property type="match status" value="1"/>
</dbReference>